<protein>
    <recommendedName>
        <fullName evidence="3">DNA recombination-mediator protein A</fullName>
    </recommendedName>
</protein>
<dbReference type="EMBL" id="BSSD01000001">
    <property type="protein sequence ID" value="GLW89477.1"/>
    <property type="molecule type" value="Genomic_DNA"/>
</dbReference>
<sequence length="160" mass="16478">MRIGITGHSDLTTTTVPLVVRGIREALLAHSGDDLVGVTCLARGADQVFARVVLEAGGTIEVVLPAPDYRDRKVKPDNVAAFDNLLARASSVHTMSFPESTPDAYMAAGEHVLASVDAVVAVWDGGPSGGHGGTADVVEAAAVRGLPVTIVWPEGAAREG</sequence>
<dbReference type="SUPFAM" id="SSF102405">
    <property type="entry name" value="MCP/YpsA-like"/>
    <property type="match status" value="1"/>
</dbReference>
<evidence type="ECO:0008006" key="3">
    <source>
        <dbReference type="Google" id="ProtNLM"/>
    </source>
</evidence>
<dbReference type="Proteomes" id="UP001165042">
    <property type="component" value="Unassembled WGS sequence"/>
</dbReference>
<evidence type="ECO:0000313" key="2">
    <source>
        <dbReference type="Proteomes" id="UP001165042"/>
    </source>
</evidence>
<reference evidence="1" key="1">
    <citation type="submission" date="2023-02" db="EMBL/GenBank/DDBJ databases">
        <title>Actinokineospora globicatena NBRC 15670.</title>
        <authorList>
            <person name="Ichikawa N."/>
            <person name="Sato H."/>
            <person name="Tonouchi N."/>
        </authorList>
    </citation>
    <scope>NUCLEOTIDE SEQUENCE</scope>
    <source>
        <strain evidence="1">NBRC 15670</strain>
    </source>
</reference>
<evidence type="ECO:0000313" key="1">
    <source>
        <dbReference type="EMBL" id="GLW89477.1"/>
    </source>
</evidence>
<organism evidence="1 2">
    <name type="scientific">Actinokineospora globicatena</name>
    <dbReference type="NCBI Taxonomy" id="103729"/>
    <lineage>
        <taxon>Bacteria</taxon>
        <taxon>Bacillati</taxon>
        <taxon>Actinomycetota</taxon>
        <taxon>Actinomycetes</taxon>
        <taxon>Pseudonocardiales</taxon>
        <taxon>Pseudonocardiaceae</taxon>
        <taxon>Actinokineospora</taxon>
    </lineage>
</organism>
<dbReference type="RefSeq" id="WP_285606786.1">
    <property type="nucleotide sequence ID" value="NZ_BSSD01000001.1"/>
</dbReference>
<dbReference type="Gene3D" id="3.40.50.450">
    <property type="match status" value="1"/>
</dbReference>
<proteinExistence type="predicted"/>
<comment type="caution">
    <text evidence="1">The sequence shown here is derived from an EMBL/GenBank/DDBJ whole genome shotgun (WGS) entry which is preliminary data.</text>
</comment>
<gene>
    <name evidence="1" type="ORF">Aglo03_02930</name>
</gene>
<keyword evidence="2" id="KW-1185">Reference proteome</keyword>
<accession>A0A9W6V5J7</accession>
<name>A0A9W6V5J7_9PSEU</name>
<dbReference type="AlphaFoldDB" id="A0A9W6V5J7"/>